<evidence type="ECO:0000256" key="2">
    <source>
        <dbReference type="ARBA" id="ARBA00023125"/>
    </source>
</evidence>
<accession>A0A1T4TA23</accession>
<dbReference type="Pfam" id="PF12833">
    <property type="entry name" value="HTH_18"/>
    <property type="match status" value="1"/>
</dbReference>
<keyword evidence="2" id="KW-0238">DNA-binding</keyword>
<dbReference type="InterPro" id="IPR003313">
    <property type="entry name" value="AraC-bd"/>
</dbReference>
<reference evidence="6" key="1">
    <citation type="submission" date="2017-02" db="EMBL/GenBank/DDBJ databases">
        <authorList>
            <person name="Varghese N."/>
            <person name="Submissions S."/>
        </authorList>
    </citation>
    <scope>NUCLEOTIDE SEQUENCE [LARGE SCALE GENOMIC DNA]</scope>
    <source>
        <strain evidence="6">DSM 22224</strain>
    </source>
</reference>
<keyword evidence="3" id="KW-0804">Transcription</keyword>
<dbReference type="EMBL" id="FUWZ01000004">
    <property type="protein sequence ID" value="SKA37322.1"/>
    <property type="molecule type" value="Genomic_DNA"/>
</dbReference>
<dbReference type="AlphaFoldDB" id="A0A1T4TA23"/>
<dbReference type="PROSITE" id="PS01124">
    <property type="entry name" value="HTH_ARAC_FAMILY_2"/>
    <property type="match status" value="1"/>
</dbReference>
<dbReference type="InterPro" id="IPR037923">
    <property type="entry name" value="HTH-like"/>
</dbReference>
<dbReference type="SUPFAM" id="SSF46689">
    <property type="entry name" value="Homeodomain-like"/>
    <property type="match status" value="2"/>
</dbReference>
<dbReference type="GO" id="GO:0003700">
    <property type="term" value="F:DNA-binding transcription factor activity"/>
    <property type="evidence" value="ECO:0007669"/>
    <property type="project" value="InterPro"/>
</dbReference>
<gene>
    <name evidence="5" type="ORF">SAMN04488128_104260</name>
</gene>
<dbReference type="PANTHER" id="PTHR43280:SF28">
    <property type="entry name" value="HTH-TYPE TRANSCRIPTIONAL ACTIVATOR RHAS"/>
    <property type="match status" value="1"/>
</dbReference>
<evidence type="ECO:0000313" key="5">
    <source>
        <dbReference type="EMBL" id="SKA37322.1"/>
    </source>
</evidence>
<sequence>MSKELTHPHFMLLNTGRAVHNADWNWRNVCSPFIRIHYIESGTARLIREDKTYELKKGHLYLTPAYTSHGYQCEGPLSLYYIHIYEEPGNQQSVFDLVDAPVEIKAAPLMVQLIKRLTAIHPERKLPHFDPWSYDNGPTLVRSIARQKAAPLGYEMEAQGIIRQLISRFLQQAADKNLRIDKRIRQSLHYIRTHLDRPISVDTLAESCFLTKDHFIRLFKKDMGNTPGRYIQEQKIEKARRMIMTRDIPVKDLAYSLGFENDAYFNRFFKKMTGENPGSYKKKIRALEKESAHHR</sequence>
<evidence type="ECO:0000256" key="1">
    <source>
        <dbReference type="ARBA" id="ARBA00023015"/>
    </source>
</evidence>
<dbReference type="SMART" id="SM00342">
    <property type="entry name" value="HTH_ARAC"/>
    <property type="match status" value="1"/>
</dbReference>
<evidence type="ECO:0000259" key="4">
    <source>
        <dbReference type="PROSITE" id="PS01124"/>
    </source>
</evidence>
<dbReference type="SUPFAM" id="SSF51215">
    <property type="entry name" value="Regulatory protein AraC"/>
    <property type="match status" value="1"/>
</dbReference>
<dbReference type="OrthoDB" id="1007602at2"/>
<dbReference type="Proteomes" id="UP000190367">
    <property type="component" value="Unassembled WGS sequence"/>
</dbReference>
<dbReference type="InterPro" id="IPR018062">
    <property type="entry name" value="HTH_AraC-typ_CS"/>
</dbReference>
<protein>
    <submittedName>
        <fullName evidence="5">AraC-like ligand binding domain-containing protein</fullName>
    </submittedName>
</protein>
<keyword evidence="6" id="KW-1185">Reference proteome</keyword>
<organism evidence="5 6">
    <name type="scientific">Chitinophaga eiseniae</name>
    <dbReference type="NCBI Taxonomy" id="634771"/>
    <lineage>
        <taxon>Bacteria</taxon>
        <taxon>Pseudomonadati</taxon>
        <taxon>Bacteroidota</taxon>
        <taxon>Chitinophagia</taxon>
        <taxon>Chitinophagales</taxon>
        <taxon>Chitinophagaceae</taxon>
        <taxon>Chitinophaga</taxon>
    </lineage>
</organism>
<name>A0A1T4TA23_9BACT</name>
<dbReference type="GO" id="GO:0043565">
    <property type="term" value="F:sequence-specific DNA binding"/>
    <property type="evidence" value="ECO:0007669"/>
    <property type="project" value="InterPro"/>
</dbReference>
<dbReference type="PANTHER" id="PTHR43280">
    <property type="entry name" value="ARAC-FAMILY TRANSCRIPTIONAL REGULATOR"/>
    <property type="match status" value="1"/>
</dbReference>
<feature type="domain" description="HTH araC/xylS-type" evidence="4">
    <location>
        <begin position="185"/>
        <end position="283"/>
    </location>
</feature>
<dbReference type="PRINTS" id="PR00032">
    <property type="entry name" value="HTHARAC"/>
</dbReference>
<dbReference type="Gene3D" id="2.60.120.10">
    <property type="entry name" value="Jelly Rolls"/>
    <property type="match status" value="1"/>
</dbReference>
<dbReference type="Gene3D" id="1.10.10.60">
    <property type="entry name" value="Homeodomain-like"/>
    <property type="match status" value="2"/>
</dbReference>
<dbReference type="STRING" id="634771.SAMN04488128_104260"/>
<dbReference type="InterPro" id="IPR009057">
    <property type="entry name" value="Homeodomain-like_sf"/>
</dbReference>
<dbReference type="PROSITE" id="PS00041">
    <property type="entry name" value="HTH_ARAC_FAMILY_1"/>
    <property type="match status" value="1"/>
</dbReference>
<dbReference type="Pfam" id="PF02311">
    <property type="entry name" value="AraC_binding"/>
    <property type="match status" value="1"/>
</dbReference>
<proteinExistence type="predicted"/>
<keyword evidence="1" id="KW-0805">Transcription regulation</keyword>
<dbReference type="InterPro" id="IPR020449">
    <property type="entry name" value="Tscrpt_reg_AraC-type_HTH"/>
</dbReference>
<dbReference type="InterPro" id="IPR014710">
    <property type="entry name" value="RmlC-like_jellyroll"/>
</dbReference>
<dbReference type="InterPro" id="IPR018060">
    <property type="entry name" value="HTH_AraC"/>
</dbReference>
<evidence type="ECO:0000313" key="6">
    <source>
        <dbReference type="Proteomes" id="UP000190367"/>
    </source>
</evidence>
<evidence type="ECO:0000256" key="3">
    <source>
        <dbReference type="ARBA" id="ARBA00023163"/>
    </source>
</evidence>
<dbReference type="RefSeq" id="WP_078671614.1">
    <property type="nucleotide sequence ID" value="NZ_FUWZ01000004.1"/>
</dbReference>